<name>A0ABT1SPX0_9FIRM</name>
<dbReference type="InterPro" id="IPR002933">
    <property type="entry name" value="Peptidase_M20"/>
</dbReference>
<proteinExistence type="predicted"/>
<organism evidence="1 2">
    <name type="scientific">Megasphaera massiliensis</name>
    <dbReference type="NCBI Taxonomy" id="1232428"/>
    <lineage>
        <taxon>Bacteria</taxon>
        <taxon>Bacillati</taxon>
        <taxon>Bacillota</taxon>
        <taxon>Negativicutes</taxon>
        <taxon>Veillonellales</taxon>
        <taxon>Veillonellaceae</taxon>
        <taxon>Megasphaera</taxon>
    </lineage>
</organism>
<dbReference type="RefSeq" id="WP_062411680.1">
    <property type="nucleotide sequence ID" value="NZ_JAJCIO010000002.1"/>
</dbReference>
<dbReference type="Gene3D" id="3.40.630.10">
    <property type="entry name" value="Zn peptidases"/>
    <property type="match status" value="1"/>
</dbReference>
<dbReference type="PANTHER" id="PTHR43808">
    <property type="entry name" value="ACETYLORNITHINE DEACETYLASE"/>
    <property type="match status" value="1"/>
</dbReference>
<dbReference type="Proteomes" id="UP001206692">
    <property type="component" value="Unassembled WGS sequence"/>
</dbReference>
<protein>
    <submittedName>
        <fullName evidence="1">M20/M25/M40 family metallo-hydrolase</fullName>
    </submittedName>
</protein>
<dbReference type="EMBL" id="JANGEW010000002">
    <property type="protein sequence ID" value="MCQ5341874.1"/>
    <property type="molecule type" value="Genomic_DNA"/>
</dbReference>
<dbReference type="SUPFAM" id="SSF53187">
    <property type="entry name" value="Zn-dependent exopeptidases"/>
    <property type="match status" value="1"/>
</dbReference>
<dbReference type="Pfam" id="PF01546">
    <property type="entry name" value="Peptidase_M20"/>
    <property type="match status" value="1"/>
</dbReference>
<sequence length="513" mass="57745">MAQAARIMEILQEMIHIDSETNTPKERQIELYLQQFFSGMDVISGLIHVPNDRCERSVVYGLIRGKTNRTVIFMNHHDVVDIEAYGNLRDQAFDPEELQKALAHKDMSEDVRRDLESGEWLFGRGSCDMKGGAAAQLAVFEDYAEKPGNASLLYLSLPDEETYSAGMRTAITLLNELRNSYHLTYDILIDSEPNRKVKGELVSFTGTVGKIQPVVFVQGKPVHIGLYDTGINPLGVLSQLIANTEGNKELTDVCDGEQTPPPAWVYLRDRKERYDVTLPQRVAAALNLLTYHKTPEDVMYVLLEETRRAVHDLAQNMKRDLNMDVLSAEELLQQAMAYPGFDVFYQSAKQASFVALQDGKSTYVEETIRLLEQILDFTGITTPMAVVAFAPPYYPAADSLAAPNPEFTGLLEKLSAMEQIQFNRYFNGVSDCSYCCVDPNFNEKMIEKNLLLWGKAYPFDLGSLKKLQIPFMLLGPWGKDLHERTERVNIESVSEKLPAVLDAILSYIGNIDS</sequence>
<evidence type="ECO:0000313" key="1">
    <source>
        <dbReference type="EMBL" id="MCQ5341874.1"/>
    </source>
</evidence>
<keyword evidence="2" id="KW-1185">Reference proteome</keyword>
<dbReference type="PANTHER" id="PTHR43808:SF27">
    <property type="entry name" value="PROTEIN ROCB"/>
    <property type="match status" value="1"/>
</dbReference>
<evidence type="ECO:0000313" key="2">
    <source>
        <dbReference type="Proteomes" id="UP001206692"/>
    </source>
</evidence>
<accession>A0ABT1SPX0</accession>
<gene>
    <name evidence="1" type="ORF">NE675_02315</name>
</gene>
<dbReference type="InterPro" id="IPR050072">
    <property type="entry name" value="Peptidase_M20A"/>
</dbReference>
<reference evidence="1 2" key="1">
    <citation type="submission" date="2022-06" db="EMBL/GenBank/DDBJ databases">
        <title>Isolation of gut microbiota from human fecal samples.</title>
        <authorList>
            <person name="Pamer E.G."/>
            <person name="Barat B."/>
            <person name="Waligurski E."/>
            <person name="Medina S."/>
            <person name="Paddock L."/>
            <person name="Mostad J."/>
        </authorList>
    </citation>
    <scope>NUCLEOTIDE SEQUENCE [LARGE SCALE GENOMIC DNA]</scope>
    <source>
        <strain evidence="1 2">DFI.1.1</strain>
    </source>
</reference>
<comment type="caution">
    <text evidence="1">The sequence shown here is derived from an EMBL/GenBank/DDBJ whole genome shotgun (WGS) entry which is preliminary data.</text>
</comment>